<dbReference type="GO" id="GO:0019295">
    <property type="term" value="P:coenzyme M biosynthetic process"/>
    <property type="evidence" value="ECO:0007669"/>
    <property type="project" value="UniProtKB-KW"/>
</dbReference>
<keyword evidence="2" id="KW-0210">Decarboxylase</keyword>
<evidence type="ECO:0000256" key="4">
    <source>
        <dbReference type="ARBA" id="ARBA00038875"/>
    </source>
</evidence>
<evidence type="ECO:0000313" key="6">
    <source>
        <dbReference type="EMBL" id="UWM54470.1"/>
    </source>
</evidence>
<dbReference type="EMBL" id="CP104003">
    <property type="protein sequence ID" value="UWM54470.1"/>
    <property type="molecule type" value="Genomic_DNA"/>
</dbReference>
<accession>A0A9E7R2C0</accession>
<reference evidence="6" key="1">
    <citation type="submission" date="2022-09" db="EMBL/GenBank/DDBJ databases">
        <title>Diverse halophilic archaea isolated from saline environments.</title>
        <authorList>
            <person name="Cui H.-L."/>
        </authorList>
    </citation>
    <scope>NUCLEOTIDE SEQUENCE</scope>
    <source>
        <strain evidence="6">ZS-35-S2</strain>
    </source>
</reference>
<dbReference type="PANTHER" id="PTHR42818:SF1">
    <property type="entry name" value="SULFOPYRUVATE DECARBOXYLASE"/>
    <property type="match status" value="1"/>
</dbReference>
<dbReference type="RefSeq" id="WP_260593490.1">
    <property type="nucleotide sequence ID" value="NZ_CP104003.1"/>
</dbReference>
<organism evidence="6 7">
    <name type="scientific">Salinirubellus salinus</name>
    <dbReference type="NCBI Taxonomy" id="1364945"/>
    <lineage>
        <taxon>Archaea</taxon>
        <taxon>Methanobacteriati</taxon>
        <taxon>Methanobacteriota</taxon>
        <taxon>Stenosarchaea group</taxon>
        <taxon>Halobacteria</taxon>
        <taxon>Halobacteriales</taxon>
        <taxon>Natronomonadaceae</taxon>
        <taxon>Salinirubellus</taxon>
    </lineage>
</organism>
<dbReference type="EC" id="4.1.1.79" evidence="4"/>
<dbReference type="KEGG" id="ssai:N0B31_20410"/>
<name>A0A9E7R2C0_9EURY</name>
<evidence type="ECO:0000256" key="5">
    <source>
        <dbReference type="ARBA" id="ARBA00048551"/>
    </source>
</evidence>
<gene>
    <name evidence="6" type="ORF">N0B31_20410</name>
</gene>
<dbReference type="GO" id="GO:0050545">
    <property type="term" value="F:sulfopyruvate decarboxylase activity"/>
    <property type="evidence" value="ECO:0007669"/>
    <property type="project" value="UniProtKB-EC"/>
</dbReference>
<comment type="catalytic activity">
    <reaction evidence="5">
        <text>3-sulfopyruvate + H(+) = sulfoacetaldehyde + CO2</text>
        <dbReference type="Rhea" id="RHEA:20948"/>
        <dbReference type="ChEBI" id="CHEBI:15378"/>
        <dbReference type="ChEBI" id="CHEBI:16526"/>
        <dbReference type="ChEBI" id="CHEBI:57940"/>
        <dbReference type="ChEBI" id="CHEBI:58246"/>
        <dbReference type="EC" id="4.1.1.79"/>
    </reaction>
</comment>
<dbReference type="InterPro" id="IPR051818">
    <property type="entry name" value="TPP_dependent_decarboxylase"/>
</dbReference>
<dbReference type="Gene3D" id="3.40.50.970">
    <property type="match status" value="1"/>
</dbReference>
<keyword evidence="7" id="KW-1185">Reference proteome</keyword>
<evidence type="ECO:0000313" key="7">
    <source>
        <dbReference type="Proteomes" id="UP001057580"/>
    </source>
</evidence>
<dbReference type="PANTHER" id="PTHR42818">
    <property type="entry name" value="SULFOPYRUVATE DECARBOXYLASE SUBUNIT ALPHA"/>
    <property type="match status" value="1"/>
</dbReference>
<keyword evidence="3" id="KW-0456">Lyase</keyword>
<protein>
    <recommendedName>
        <fullName evidence="4">sulfopyruvate decarboxylase</fullName>
        <ecNumber evidence="4">4.1.1.79</ecNumber>
    </recommendedName>
</protein>
<dbReference type="GeneID" id="74944838"/>
<dbReference type="InterPro" id="IPR029061">
    <property type="entry name" value="THDP-binding"/>
</dbReference>
<dbReference type="AlphaFoldDB" id="A0A9E7R2C0"/>
<dbReference type="Proteomes" id="UP001057580">
    <property type="component" value="Chromosome"/>
</dbReference>
<evidence type="ECO:0000256" key="3">
    <source>
        <dbReference type="ARBA" id="ARBA00023239"/>
    </source>
</evidence>
<evidence type="ECO:0000256" key="1">
    <source>
        <dbReference type="ARBA" id="ARBA00022545"/>
    </source>
</evidence>
<keyword evidence="1" id="KW-0174">Coenzyme M biosynthesis</keyword>
<dbReference type="SUPFAM" id="SSF52518">
    <property type="entry name" value="Thiamin diphosphate-binding fold (THDP-binding)"/>
    <property type="match status" value="1"/>
</dbReference>
<evidence type="ECO:0000256" key="2">
    <source>
        <dbReference type="ARBA" id="ARBA00022793"/>
    </source>
</evidence>
<proteinExistence type="predicted"/>
<sequence length="169" mass="18128">MAWEADVLSVLKENSISLVVYLPDTALGGIIEAVEDDDWFTAVNVAREEEAIGVLSGGWLGHQRGALLVQSSGLANTLNAIGSLSKPARIPFLGLVSRRGDLGEFNLAQVPFGYNMPALLDTMGIRNHSLAETDTVARDVDMAAKSAFSTEEPYVVMLESTLIGAKDEY</sequence>